<organism evidence="2 3">
    <name type="scientific">Colletotrichum chrysophilum</name>
    <dbReference type="NCBI Taxonomy" id="1836956"/>
    <lineage>
        <taxon>Eukaryota</taxon>
        <taxon>Fungi</taxon>
        <taxon>Dikarya</taxon>
        <taxon>Ascomycota</taxon>
        <taxon>Pezizomycotina</taxon>
        <taxon>Sordariomycetes</taxon>
        <taxon>Hypocreomycetidae</taxon>
        <taxon>Glomerellales</taxon>
        <taxon>Glomerellaceae</taxon>
        <taxon>Colletotrichum</taxon>
        <taxon>Colletotrichum gloeosporioides species complex</taxon>
    </lineage>
</organism>
<feature type="region of interest" description="Disordered" evidence="1">
    <location>
        <begin position="59"/>
        <end position="78"/>
    </location>
</feature>
<feature type="region of interest" description="Disordered" evidence="1">
    <location>
        <begin position="221"/>
        <end position="265"/>
    </location>
</feature>
<proteinExistence type="predicted"/>
<feature type="compositionally biased region" description="Polar residues" evidence="1">
    <location>
        <begin position="59"/>
        <end position="69"/>
    </location>
</feature>
<reference evidence="2" key="1">
    <citation type="submission" date="2023-01" db="EMBL/GenBank/DDBJ databases">
        <title>Colletotrichum chrysophilum M932 genome sequence.</title>
        <authorList>
            <person name="Baroncelli R."/>
        </authorList>
    </citation>
    <scope>NUCLEOTIDE SEQUENCE</scope>
    <source>
        <strain evidence="2">M932</strain>
    </source>
</reference>
<dbReference type="Proteomes" id="UP001243330">
    <property type="component" value="Unassembled WGS sequence"/>
</dbReference>
<evidence type="ECO:0000313" key="2">
    <source>
        <dbReference type="EMBL" id="KAK1856174.1"/>
    </source>
</evidence>
<name>A0AAD9B2I0_9PEZI</name>
<evidence type="ECO:0000313" key="3">
    <source>
        <dbReference type="Proteomes" id="UP001243330"/>
    </source>
</evidence>
<gene>
    <name evidence="2" type="ORF">CCHR01_01239</name>
</gene>
<accession>A0AAD9B2I0</accession>
<protein>
    <submittedName>
        <fullName evidence="2">Uncharacterized protein</fullName>
    </submittedName>
</protein>
<evidence type="ECO:0000256" key="1">
    <source>
        <dbReference type="SAM" id="MobiDB-lite"/>
    </source>
</evidence>
<dbReference type="EMBL" id="JAQOWY010000012">
    <property type="protein sequence ID" value="KAK1856174.1"/>
    <property type="molecule type" value="Genomic_DNA"/>
</dbReference>
<keyword evidence="3" id="KW-1185">Reference proteome</keyword>
<dbReference type="AlphaFoldDB" id="A0AAD9B2I0"/>
<feature type="compositionally biased region" description="Basic and acidic residues" evidence="1">
    <location>
        <begin position="223"/>
        <end position="242"/>
    </location>
</feature>
<comment type="caution">
    <text evidence="2">The sequence shown here is derived from an EMBL/GenBank/DDBJ whole genome shotgun (WGS) entry which is preliminary data.</text>
</comment>
<sequence length="265" mass="29739">MASSAAEAGGEDSDENIANLSIREICRRFQGERLIVQPLAWTTRHLQLLRCTINELPKSSSNASQLQPMPNTPQPSPDIATNWARTVVTRYPDEVASAVGSLLEFYSFTKLSLPQHENRKAAFTDPYTAALLIAQAQRLRKENALSNRTQDPGGSSCKSHSPYKVHLMKSVQMGVRRNQLWLYTAFVTDAFLDKLAYPSQSGIESEPFETFPLRVIEAMHQNSRGEKRRRGDDELENQDGKRQPPQAARLATFQLGQLELNIDRG</sequence>